<reference evidence="2 3" key="1">
    <citation type="submission" date="2016-06" db="EMBL/GenBank/DDBJ databases">
        <authorList>
            <person name="Kjaerup R.B."/>
            <person name="Dalgaard T.S."/>
            <person name="Juul-Madsen H.R."/>
        </authorList>
    </citation>
    <scope>NUCLEOTIDE SEQUENCE [LARGE SCALE GENOMIC DNA]</scope>
    <source>
        <strain evidence="2 3">Pb300</strain>
    </source>
</reference>
<dbReference type="PANTHER" id="PTHR12232">
    <property type="entry name" value="SH3 DOMAIN-BINDING GLUTAMIC ACID-RICH-LIKE PROTEIN"/>
    <property type="match status" value="1"/>
</dbReference>
<dbReference type="EMBL" id="LZYO01000141">
    <property type="protein sequence ID" value="ODH28856.1"/>
    <property type="molecule type" value="Genomic_DNA"/>
</dbReference>
<dbReference type="VEuPathDB" id="FungiDB:PABG_03686"/>
<evidence type="ECO:0000313" key="3">
    <source>
        <dbReference type="Proteomes" id="UP000242814"/>
    </source>
</evidence>
<dbReference type="Proteomes" id="UP000242814">
    <property type="component" value="Unassembled WGS sequence"/>
</dbReference>
<proteinExistence type="predicted"/>
<name>A0A1D2JER2_PARBR</name>
<dbReference type="AlphaFoldDB" id="A0A1D2JER2"/>
<sequence length="302" mass="32740">MADSDPKSYDDDPTTLYLYTSLTAGSSHIVTATSRVETILNANKIPFRGIDVATDEPARNLWGRRSKGKKLPALVRDGMVIADLDQIEEWNEYGEIKMQLGSVPSKSTTSHLTAPMTTNTSMAISPRTELQGPILTESSANKDDQINLTLRQAGEETASKEIENTRVNLSATPLTGNKAEETTAQNVPNAPDENTGNAESETKGDWQPIDLPKIAPERIREIRQSILALRPSLSGGPAELSVDVKVDGPEAQLMPRHHRGSVVSATSPRGPNQLVKDLNAFDDDCAILDEEDVEEPETKTGG</sequence>
<dbReference type="PANTHER" id="PTHR12232:SF0">
    <property type="entry name" value="THIOREDOXIN DOMAIN-CONTAINING PROTEIN"/>
    <property type="match status" value="1"/>
</dbReference>
<dbReference type="PROSITE" id="PS51354">
    <property type="entry name" value="GLUTAREDOXIN_2"/>
    <property type="match status" value="1"/>
</dbReference>
<dbReference type="CDD" id="cd00570">
    <property type="entry name" value="GST_N_family"/>
    <property type="match status" value="1"/>
</dbReference>
<dbReference type="InterPro" id="IPR036249">
    <property type="entry name" value="Thioredoxin-like_sf"/>
</dbReference>
<accession>A0A1D2JER2</accession>
<comment type="caution">
    <text evidence="2">The sequence shown here is derived from an EMBL/GenBank/DDBJ whole genome shotgun (WGS) entry which is preliminary data.</text>
</comment>
<dbReference type="VEuPathDB" id="FungiDB:PADG_00140"/>
<feature type="region of interest" description="Disordered" evidence="1">
    <location>
        <begin position="172"/>
        <end position="209"/>
    </location>
</feature>
<protein>
    <submittedName>
        <fullName evidence="2">Uncharacterized protein</fullName>
    </submittedName>
</protein>
<organism evidence="2 3">
    <name type="scientific">Paracoccidioides brasiliensis</name>
    <dbReference type="NCBI Taxonomy" id="121759"/>
    <lineage>
        <taxon>Eukaryota</taxon>
        <taxon>Fungi</taxon>
        <taxon>Dikarya</taxon>
        <taxon>Ascomycota</taxon>
        <taxon>Pezizomycotina</taxon>
        <taxon>Eurotiomycetes</taxon>
        <taxon>Eurotiomycetidae</taxon>
        <taxon>Onygenales</taxon>
        <taxon>Ajellomycetaceae</taxon>
        <taxon>Paracoccidioides</taxon>
    </lineage>
</organism>
<evidence type="ECO:0000313" key="2">
    <source>
        <dbReference type="EMBL" id="ODH28856.1"/>
    </source>
</evidence>
<dbReference type="Gene3D" id="3.40.30.10">
    <property type="entry name" value="Glutaredoxin"/>
    <property type="match status" value="1"/>
</dbReference>
<dbReference type="InterPro" id="IPR051033">
    <property type="entry name" value="SH3BGR"/>
</dbReference>
<gene>
    <name evidence="2" type="ORF">ACO22_03876</name>
</gene>
<dbReference type="GO" id="GO:0005737">
    <property type="term" value="C:cytoplasm"/>
    <property type="evidence" value="ECO:0007669"/>
    <property type="project" value="TreeGrafter"/>
</dbReference>
<evidence type="ECO:0000256" key="1">
    <source>
        <dbReference type="SAM" id="MobiDB-lite"/>
    </source>
</evidence>
<feature type="compositionally biased region" description="Polar residues" evidence="1">
    <location>
        <begin position="182"/>
        <end position="199"/>
    </location>
</feature>
<dbReference type="SUPFAM" id="SSF52833">
    <property type="entry name" value="Thioredoxin-like"/>
    <property type="match status" value="1"/>
</dbReference>